<dbReference type="Proteomes" id="UP000077671">
    <property type="component" value="Unassembled WGS sequence"/>
</dbReference>
<evidence type="ECO:0000313" key="2">
    <source>
        <dbReference type="Proteomes" id="UP000077671"/>
    </source>
</evidence>
<dbReference type="AlphaFoldDB" id="A0A8T8SCJ2"/>
<reference evidence="1" key="1">
    <citation type="submission" date="2016-04" db="EMBL/GenBank/DDBJ databases">
        <authorList>
            <person name="Nguyen H.D."/>
            <person name="Kesanakurti P."/>
            <person name="Cullis J."/>
            <person name="Levesque C.A."/>
            <person name="Hambleton S."/>
        </authorList>
    </citation>
    <scope>NUCLEOTIDE SEQUENCE</scope>
    <source>
        <strain evidence="1">DAOMC 238032</strain>
    </source>
</reference>
<proteinExistence type="predicted"/>
<gene>
    <name evidence="1" type="ORF">A4X03_0g9200</name>
</gene>
<sequence length="154" mass="17041">YRVLNADFATITTITSSSPSSCHQSRILAFLAYLALINDGLRFQSARVLQRRPSDDSVIKPAACWSRICCCDGRWTDAPSVIKGEASKLTAYRGLASQAIKLTKGSPSEPHINIWQRSNDRHQERLGHRPATFGKAQGSYLRTSSLPPLRIRTG</sequence>
<accession>A0A8T8SCJ2</accession>
<feature type="non-terminal residue" evidence="1">
    <location>
        <position position="154"/>
    </location>
</feature>
<reference evidence="1" key="2">
    <citation type="journal article" date="2019" name="IMA Fungus">
        <title>Genome sequencing and comparison of five Tilletia species to identify candidate genes for the detection of regulated species infecting wheat.</title>
        <authorList>
            <person name="Nguyen H.D.T."/>
            <person name="Sultana T."/>
            <person name="Kesanakurti P."/>
            <person name="Hambleton S."/>
        </authorList>
    </citation>
    <scope>NUCLEOTIDE SEQUENCE</scope>
    <source>
        <strain evidence="1">DAOMC 238032</strain>
    </source>
</reference>
<evidence type="ECO:0000313" key="1">
    <source>
        <dbReference type="EMBL" id="KAE8237186.1"/>
    </source>
</evidence>
<comment type="caution">
    <text evidence="1">The sequence shown here is derived from an EMBL/GenBank/DDBJ whole genome shotgun (WGS) entry which is preliminary data.</text>
</comment>
<dbReference type="EMBL" id="LWDD02003425">
    <property type="protein sequence ID" value="KAE8237186.1"/>
    <property type="molecule type" value="Genomic_DNA"/>
</dbReference>
<organism evidence="1 2">
    <name type="scientific">Tilletia caries</name>
    <name type="common">wheat bunt fungus</name>
    <dbReference type="NCBI Taxonomy" id="13290"/>
    <lineage>
        <taxon>Eukaryota</taxon>
        <taxon>Fungi</taxon>
        <taxon>Dikarya</taxon>
        <taxon>Basidiomycota</taxon>
        <taxon>Ustilaginomycotina</taxon>
        <taxon>Exobasidiomycetes</taxon>
        <taxon>Tilletiales</taxon>
        <taxon>Tilletiaceae</taxon>
        <taxon>Tilletia</taxon>
    </lineage>
</organism>
<protein>
    <submittedName>
        <fullName evidence="1">Uncharacterized protein</fullName>
    </submittedName>
</protein>
<name>A0A8T8SCJ2_9BASI</name>